<keyword evidence="1" id="KW-0732">Signal</keyword>
<sequence>MMKKIFAAAALLLAMTACGGSQKKALPLEGTTWKLAKMEAIPAKAIDAEADFFTLQFSAADTLVSGRTNCNRFFGKYELKGQKLEFENLGMTRMACPEMQYEDAFVKMLDEVDGYEIKGEELKFYDDKKLLAEFRAVQDAAAQKK</sequence>
<feature type="signal peptide" evidence="1">
    <location>
        <begin position="1"/>
        <end position="19"/>
    </location>
</feature>
<evidence type="ECO:0000256" key="1">
    <source>
        <dbReference type="SAM" id="SignalP"/>
    </source>
</evidence>
<dbReference type="EMBL" id="VVXK01000012">
    <property type="protein sequence ID" value="KAA2369195.1"/>
    <property type="molecule type" value="Genomic_DNA"/>
</dbReference>
<accession>A0A5B3G6G8</accession>
<comment type="caution">
    <text evidence="3">The sequence shown here is derived from an EMBL/GenBank/DDBJ whole genome shotgun (WGS) entry which is preliminary data.</text>
</comment>
<dbReference type="Gene3D" id="2.40.128.270">
    <property type="match status" value="1"/>
</dbReference>
<feature type="domain" description="DUF306" evidence="2">
    <location>
        <begin position="27"/>
        <end position="129"/>
    </location>
</feature>
<dbReference type="InterPro" id="IPR038670">
    <property type="entry name" value="HslJ-like_sf"/>
</dbReference>
<dbReference type="PANTHER" id="PTHR35535">
    <property type="entry name" value="HEAT SHOCK PROTEIN HSLJ"/>
    <property type="match status" value="1"/>
</dbReference>
<dbReference type="InterPro" id="IPR053147">
    <property type="entry name" value="Hsp_HslJ-like"/>
</dbReference>
<evidence type="ECO:0000259" key="2">
    <source>
        <dbReference type="Pfam" id="PF03724"/>
    </source>
</evidence>
<protein>
    <submittedName>
        <fullName evidence="3">META domain-containing protein</fullName>
    </submittedName>
</protein>
<organism evidence="3 4">
    <name type="scientific">Alistipes shahii</name>
    <dbReference type="NCBI Taxonomy" id="328814"/>
    <lineage>
        <taxon>Bacteria</taxon>
        <taxon>Pseudomonadati</taxon>
        <taxon>Bacteroidota</taxon>
        <taxon>Bacteroidia</taxon>
        <taxon>Bacteroidales</taxon>
        <taxon>Rikenellaceae</taxon>
        <taxon>Alistipes</taxon>
    </lineage>
</organism>
<feature type="chain" id="PRO_5022712377" evidence="1">
    <location>
        <begin position="20"/>
        <end position="145"/>
    </location>
</feature>
<reference evidence="3 4" key="1">
    <citation type="journal article" date="2019" name="Nat. Med.">
        <title>A library of human gut bacterial isolates paired with longitudinal multiomics data enables mechanistic microbiome research.</title>
        <authorList>
            <person name="Poyet M."/>
            <person name="Groussin M."/>
            <person name="Gibbons S.M."/>
            <person name="Avila-Pacheco J."/>
            <person name="Jiang X."/>
            <person name="Kearney S.M."/>
            <person name="Perrotta A.R."/>
            <person name="Berdy B."/>
            <person name="Zhao S."/>
            <person name="Lieberman T.D."/>
            <person name="Swanson P.K."/>
            <person name="Smith M."/>
            <person name="Roesemann S."/>
            <person name="Alexander J.E."/>
            <person name="Rich S.A."/>
            <person name="Livny J."/>
            <person name="Vlamakis H."/>
            <person name="Clish C."/>
            <person name="Bullock K."/>
            <person name="Deik A."/>
            <person name="Scott J."/>
            <person name="Pierce K.A."/>
            <person name="Xavier R.J."/>
            <person name="Alm E.J."/>
        </authorList>
    </citation>
    <scope>NUCLEOTIDE SEQUENCE [LARGE SCALE GENOMIC DNA]</scope>
    <source>
        <strain evidence="3 4">BIOML-A2</strain>
    </source>
</reference>
<name>A0A5B3G6G8_9BACT</name>
<dbReference type="AlphaFoldDB" id="A0A5B3G6G8"/>
<evidence type="ECO:0000313" key="3">
    <source>
        <dbReference type="EMBL" id="KAA2369195.1"/>
    </source>
</evidence>
<dbReference type="Proteomes" id="UP000323567">
    <property type="component" value="Unassembled WGS sequence"/>
</dbReference>
<dbReference type="PANTHER" id="PTHR35535:SF1">
    <property type="entry name" value="HEAT SHOCK PROTEIN HSLJ"/>
    <property type="match status" value="1"/>
</dbReference>
<dbReference type="Pfam" id="PF03724">
    <property type="entry name" value="META"/>
    <property type="match status" value="1"/>
</dbReference>
<proteinExistence type="predicted"/>
<dbReference type="PROSITE" id="PS51257">
    <property type="entry name" value="PROKAR_LIPOPROTEIN"/>
    <property type="match status" value="1"/>
</dbReference>
<dbReference type="InterPro" id="IPR005184">
    <property type="entry name" value="DUF306_Meta_HslJ"/>
</dbReference>
<gene>
    <name evidence="3" type="ORF">F2Y13_09420</name>
</gene>
<evidence type="ECO:0000313" key="4">
    <source>
        <dbReference type="Proteomes" id="UP000323567"/>
    </source>
</evidence>